<sequence>MKKIITMTAEQRASILQQLNERQIEALSEFTRFTMLSQFHTRHYLQNTDWQFVGMVVDPWYQRAHGHHGENLYCDCGRRLKNQFILRSRSTGKRLYLGITHFQQHASIPMAVAKEIQQGINEVHLYMDSILLKYQSGQRFPEKLFDYACQHNGFKNRESTILFQRCQLFSQVNLPLYDTDEHDLRTLVEQLKTGNRPRLTKEQIKQLLASIADDWRQIEQQITLLTYQLSEQGLGQQELHRVKSNATNYSLQRRKSRFLVQNWKAINELTLTKARAQLAIKLRELAFYVLITESLAEQLKINRAQALQILNTHRYPVKTSRSFGVREAKQLVATIASER</sequence>
<protein>
    <submittedName>
        <fullName evidence="1">Uncharacterized protein</fullName>
    </submittedName>
</protein>
<dbReference type="AlphaFoldDB" id="A0AAW5WRT8"/>
<comment type="caution">
    <text evidence="1">The sequence shown here is derived from an EMBL/GenBank/DDBJ whole genome shotgun (WGS) entry which is preliminary data.</text>
</comment>
<dbReference type="Proteomes" id="UP001212401">
    <property type="component" value="Unassembled WGS sequence"/>
</dbReference>
<dbReference type="RefSeq" id="WP_040530741.1">
    <property type="nucleotide sequence ID" value="NZ_CANCWZ010000032.1"/>
</dbReference>
<evidence type="ECO:0000313" key="1">
    <source>
        <dbReference type="EMBL" id="MCZ3667153.1"/>
    </source>
</evidence>
<accession>A0AAW5WRT8</accession>
<gene>
    <name evidence="1" type="ORF">L2724_02475</name>
</gene>
<name>A0AAW5WRT8_9LACO</name>
<reference evidence="1" key="1">
    <citation type="submission" date="2022-01" db="EMBL/GenBank/DDBJ databases">
        <title>VMRC isolate genome collection.</title>
        <authorList>
            <person name="France M."/>
            <person name="Rutt L."/>
            <person name="Humphrys M."/>
            <person name="Ravel J."/>
        </authorList>
    </citation>
    <scope>NUCLEOTIDE SEQUENCE</scope>
    <source>
        <strain evidence="1">C0048A1</strain>
    </source>
</reference>
<dbReference type="EMBL" id="JAKHPH010000004">
    <property type="protein sequence ID" value="MCZ3667153.1"/>
    <property type="molecule type" value="Genomic_DNA"/>
</dbReference>
<proteinExistence type="predicted"/>
<organism evidence="1 2">
    <name type="scientific">Limosilactobacillus vaginalis</name>
    <dbReference type="NCBI Taxonomy" id="1633"/>
    <lineage>
        <taxon>Bacteria</taxon>
        <taxon>Bacillati</taxon>
        <taxon>Bacillota</taxon>
        <taxon>Bacilli</taxon>
        <taxon>Lactobacillales</taxon>
        <taxon>Lactobacillaceae</taxon>
        <taxon>Limosilactobacillus</taxon>
    </lineage>
</organism>
<evidence type="ECO:0000313" key="2">
    <source>
        <dbReference type="Proteomes" id="UP001212401"/>
    </source>
</evidence>